<reference evidence="2 3" key="1">
    <citation type="submission" date="2016-07" db="EMBL/GenBank/DDBJ databases">
        <title>Pervasive Adenine N6-methylation of Active Genes in Fungi.</title>
        <authorList>
            <consortium name="DOE Joint Genome Institute"/>
            <person name="Mondo S.J."/>
            <person name="Dannebaum R.O."/>
            <person name="Kuo R.C."/>
            <person name="Labutti K."/>
            <person name="Haridas S."/>
            <person name="Kuo A."/>
            <person name="Salamov A."/>
            <person name="Ahrendt S.R."/>
            <person name="Lipzen A."/>
            <person name="Sullivan W."/>
            <person name="Andreopoulos W.B."/>
            <person name="Clum A."/>
            <person name="Lindquist E."/>
            <person name="Daum C."/>
            <person name="Ramamoorthy G.K."/>
            <person name="Gryganskyi A."/>
            <person name="Culley D."/>
            <person name="Magnuson J.K."/>
            <person name="James T.Y."/>
            <person name="O'Malley M.A."/>
            <person name="Stajich J.E."/>
            <person name="Spatafora J.W."/>
            <person name="Visel A."/>
            <person name="Grigoriev I.V."/>
        </authorList>
    </citation>
    <scope>NUCLEOTIDE SEQUENCE [LARGE SCALE GENOMIC DNA]</scope>
    <source>
        <strain evidence="2 3">ATCC 12442</strain>
    </source>
</reference>
<dbReference type="AlphaFoldDB" id="A0A1Y1WMF2"/>
<feature type="compositionally biased region" description="Low complexity" evidence="1">
    <location>
        <begin position="90"/>
        <end position="101"/>
    </location>
</feature>
<accession>A0A1Y1WMF2</accession>
<sequence length="133" mass="13590">MPAIPAPAQMAPLLAYRPPYCSSLGMSSGPPPAAFMRSPMASATVTPNYADRTLPPILAAPATAPMTLHRSDVLDSAPLTPTRNPLQHLGSSSPPSSSMVGMSPTYKALFTNAGAGSNRVFGSGSNSDDTAGF</sequence>
<evidence type="ECO:0000256" key="1">
    <source>
        <dbReference type="SAM" id="MobiDB-lite"/>
    </source>
</evidence>
<evidence type="ECO:0000313" key="3">
    <source>
        <dbReference type="Proteomes" id="UP000193922"/>
    </source>
</evidence>
<keyword evidence="3" id="KW-1185">Reference proteome</keyword>
<dbReference type="RefSeq" id="XP_040747948.1">
    <property type="nucleotide sequence ID" value="XM_040884436.1"/>
</dbReference>
<organism evidence="2 3">
    <name type="scientific">Linderina pennispora</name>
    <dbReference type="NCBI Taxonomy" id="61395"/>
    <lineage>
        <taxon>Eukaryota</taxon>
        <taxon>Fungi</taxon>
        <taxon>Fungi incertae sedis</taxon>
        <taxon>Zoopagomycota</taxon>
        <taxon>Kickxellomycotina</taxon>
        <taxon>Kickxellomycetes</taxon>
        <taxon>Kickxellales</taxon>
        <taxon>Kickxellaceae</taxon>
        <taxon>Linderina</taxon>
    </lineage>
</organism>
<evidence type="ECO:0000313" key="2">
    <source>
        <dbReference type="EMBL" id="ORX74737.1"/>
    </source>
</evidence>
<protein>
    <submittedName>
        <fullName evidence="2">Uncharacterized protein</fullName>
    </submittedName>
</protein>
<feature type="region of interest" description="Disordered" evidence="1">
    <location>
        <begin position="75"/>
        <end position="101"/>
    </location>
</feature>
<name>A0A1Y1WMF2_9FUNG</name>
<comment type="caution">
    <text evidence="2">The sequence shown here is derived from an EMBL/GenBank/DDBJ whole genome shotgun (WGS) entry which is preliminary data.</text>
</comment>
<dbReference type="EMBL" id="MCFD01000001">
    <property type="protein sequence ID" value="ORX74737.1"/>
    <property type="molecule type" value="Genomic_DNA"/>
</dbReference>
<proteinExistence type="predicted"/>
<dbReference type="GeneID" id="63801084"/>
<gene>
    <name evidence="2" type="ORF">DL89DRAFT_22018</name>
</gene>
<dbReference type="Proteomes" id="UP000193922">
    <property type="component" value="Unassembled WGS sequence"/>
</dbReference>